<feature type="compositionally biased region" description="Low complexity" evidence="10">
    <location>
        <begin position="1"/>
        <end position="15"/>
    </location>
</feature>
<dbReference type="PROSITE" id="PS51456">
    <property type="entry name" value="MYOSIN_MOTOR"/>
    <property type="match status" value="1"/>
</dbReference>
<dbReference type="SMART" id="SM00015">
    <property type="entry name" value="IQ"/>
    <property type="match status" value="2"/>
</dbReference>
<dbReference type="Pfam" id="PF00612">
    <property type="entry name" value="IQ"/>
    <property type="match status" value="2"/>
</dbReference>
<evidence type="ECO:0000259" key="12">
    <source>
        <dbReference type="PROSITE" id="PS51844"/>
    </source>
</evidence>
<evidence type="ECO:0000259" key="11">
    <source>
        <dbReference type="PROSITE" id="PS51456"/>
    </source>
</evidence>
<feature type="region of interest" description="Disordered" evidence="10">
    <location>
        <begin position="1444"/>
        <end position="1464"/>
    </location>
</feature>
<dbReference type="Gramene" id="Solyc10g006820.3.1">
    <property type="protein sequence ID" value="Solyc10g006820.3.1"/>
    <property type="gene ID" value="Solyc10g006820.3"/>
</dbReference>
<dbReference type="SMART" id="SM00242">
    <property type="entry name" value="MYSc"/>
    <property type="match status" value="1"/>
</dbReference>
<dbReference type="InterPro" id="IPR036022">
    <property type="entry name" value="MYSc_Myo8"/>
</dbReference>
<feature type="binding site" evidence="8">
    <location>
        <begin position="290"/>
        <end position="297"/>
    </location>
    <ligand>
        <name>ATP</name>
        <dbReference type="ChEBI" id="CHEBI:30616"/>
    </ligand>
</feature>
<dbReference type="PaxDb" id="4081-Solyc10g006820.2.1"/>
<dbReference type="GO" id="GO:0007015">
    <property type="term" value="P:actin filament organization"/>
    <property type="evidence" value="ECO:0000318"/>
    <property type="project" value="GO_Central"/>
</dbReference>
<evidence type="ECO:0000256" key="4">
    <source>
        <dbReference type="ARBA" id="ARBA00023054"/>
    </source>
</evidence>
<feature type="compositionally biased region" description="Polar residues" evidence="10">
    <location>
        <begin position="1221"/>
        <end position="1232"/>
    </location>
</feature>
<evidence type="ECO:0000256" key="9">
    <source>
        <dbReference type="SAM" id="Coils"/>
    </source>
</evidence>
<dbReference type="Gene3D" id="1.20.58.530">
    <property type="match status" value="1"/>
</dbReference>
<feature type="region of interest" description="Disordered" evidence="10">
    <location>
        <begin position="1"/>
        <end position="71"/>
    </location>
</feature>
<dbReference type="GO" id="GO:0015629">
    <property type="term" value="C:actin cytoskeleton"/>
    <property type="evidence" value="ECO:0000318"/>
    <property type="project" value="GO_Central"/>
</dbReference>
<reference evidence="13" key="2">
    <citation type="submission" date="2019-01" db="UniProtKB">
        <authorList>
            <consortium name="EnsemblPlants"/>
        </authorList>
    </citation>
    <scope>IDENTIFICATION</scope>
    <source>
        <strain evidence="13">cv. Heinz 1706</strain>
    </source>
</reference>
<dbReference type="PROSITE" id="PS51844">
    <property type="entry name" value="SH3_LIKE"/>
    <property type="match status" value="1"/>
</dbReference>
<dbReference type="FunCoup" id="A0A3Q7IBG5">
    <property type="interactions" value="353"/>
</dbReference>
<keyword evidence="7 8" id="KW-0009">Actin-binding</keyword>
<sequence length="1571" mass="177169">MSSVSETSRTLSSLEEMLEALKQRDENEKPKDCPPALPFRPKLASRTRPPSPKRSMPGTPEKRDIELENGKREEEFKGKLINVFGAKMCKEVDSNSESPYVNSSAQKEYRQRFWENDGAKLDNKLPYSLPKFREDEWDDNISYFIEKKLRVWCHLKNRQWERGQVQSTSGDKASVLLSDGSVVAVPVGELLPANPDILQGVDDLRQLCYLNEPSVLHNLQYRHAQDRIYTKAGPVLIAVNPFKEIQLYGSKFVTAYKQKLLDSPHIYSVAETAYSQIMEDEINQSIIISGESGSGKTETAKFVIEYLVMISGGNNRVESELLQSSYILEAFGNAKTLRNNNSSRFSRVVQLAHGERSYHIFYQLCAGAPSSLRDKLKLKGASEYNFLNQSDSLEIHNVDDAKKFHMLVKALNTAGISERDQEHTFQMVAAVLWLGNITFQAIGNGNNVEVVQCEAVINAASLMGCSANDLMLALSTRKVQTGKDKVVKSLTMQQAIDTRDAMAKFIYANLFDWIVDKINRSLAMDKEKTGRRINILDIYGFESFEEYELDGIDWTKVDFQDNQDCLDLFEKKPIGIISLLDEESNFDKATDLAFANKLKQHLKANPCYRGDTEEFGIRHYAGEVIYDTSGFLNKNRDPVHPDTIQLLSLSSEDLLKLFASSFANQSKKTASSSHIKISDFQKQTVATKFKDVLFKLMQQLESTAPHFICCIKPNNKQVPGMYSNDLVFEQLRSYSLLEVVRICRSGYPTRMTHQEFCIRYGVLLPEDHERKDPLSMSVTILRQYDILPEMYQVGFTKLYFRAGQIAVLEDVRKQVLQGTLEVQKCYSGPHARRDFHELKGVVIVLQSFVRGEIARMQYKDFLESKQKNANKENDEQLVAALQIQSAIRCWLAHRQLNQLQKSKKLNQDRPKPAKKTTEVKQDLPAEILPSVVEDLERRVLVAETTLEEKEKENAALKEQVNQLESRWSDYEARMRSMEEMWQKQMASLQASLVSAKKSLGVDNSASHPGKLEGSPSPCGYESEDTTTTMGTRTPGGSTPIEYASNGVDFGGIREINGGLCVVNYLSREFELRKQNFDDEALAISQLKSGQLQSTSPAEDFRRLRHKFDEWKKDYKARLKETKSKIPMKAQMGLRKSSNKLLTADRGANRIENLYKEHNEQFDHWAFLDQIEAPVWVDLTLECKSAYKDMDEEWFHISHPFHQASSRELKSAFSHSGESSINLEHGIQGSSSPKLPPSVSRSRGKDFRSRQWSQGDQTLTLDKKHHVKHLSKGGLEADKVVEHKTNKKKLTSSAALDSDSACQALYSRDKKISSNSLAAYSDKTRSISSSITSEHGEECYKQELCVSDSSSTITSEACGQKSFEVSGPILGQTTGLLSSLRVSLRKSCVTRQASRMEVNVCRQPEGRKSSSKSRNVTTIVEAKQANKSKVPVQAHNRTSIPKMVTGRTVSSSVSSETSRPKVHPTNVQRKALVPQRANGRVASILVSKPSERIGSSHCRRVVSSGKENDVVRKGISQKSVVKDNQGCSTKFSSSKNENKRSCQSTKSSGFMVNLHNRKEVPDRANVKKKAFY</sequence>
<feature type="compositionally biased region" description="Low complexity" evidence="10">
    <location>
        <begin position="1444"/>
        <end position="1456"/>
    </location>
</feature>
<dbReference type="GO" id="GO:0005516">
    <property type="term" value="F:calmodulin binding"/>
    <property type="evidence" value="ECO:0007669"/>
    <property type="project" value="UniProtKB-KW"/>
</dbReference>
<evidence type="ECO:0000256" key="7">
    <source>
        <dbReference type="ARBA" id="ARBA00023203"/>
    </source>
</evidence>
<feature type="region of interest" description="Disordered" evidence="10">
    <location>
        <begin position="901"/>
        <end position="922"/>
    </location>
</feature>
<dbReference type="Gene3D" id="3.40.850.10">
    <property type="entry name" value="Kinesin motor domain"/>
    <property type="match status" value="3"/>
</dbReference>
<dbReference type="PRINTS" id="PR00193">
    <property type="entry name" value="MYOSINHEAVY"/>
</dbReference>
<evidence type="ECO:0000313" key="13">
    <source>
        <dbReference type="EnsemblPlants" id="Solyc10g006820.3.1"/>
    </source>
</evidence>
<keyword evidence="6 8" id="KW-0505">Motor protein</keyword>
<dbReference type="GO" id="GO:0000146">
    <property type="term" value="F:microfilament motor activity"/>
    <property type="evidence" value="ECO:0000318"/>
    <property type="project" value="GO_Central"/>
</dbReference>
<dbReference type="PROSITE" id="PS50096">
    <property type="entry name" value="IQ"/>
    <property type="match status" value="2"/>
</dbReference>
<feature type="coiled-coil region" evidence="9">
    <location>
        <begin position="932"/>
        <end position="980"/>
    </location>
</feature>
<dbReference type="SUPFAM" id="SSF52540">
    <property type="entry name" value="P-loop containing nucleoside triphosphate hydrolases"/>
    <property type="match status" value="1"/>
</dbReference>
<feature type="compositionally biased region" description="Low complexity" evidence="10">
    <location>
        <begin position="1025"/>
        <end position="1038"/>
    </location>
</feature>
<dbReference type="GO" id="GO:0005524">
    <property type="term" value="F:ATP binding"/>
    <property type="evidence" value="ECO:0007669"/>
    <property type="project" value="UniProtKB-UniRule"/>
</dbReference>
<keyword evidence="4 9" id="KW-0175">Coiled coil</keyword>
<feature type="region of interest" description="Disordered" evidence="10">
    <location>
        <begin position="1525"/>
        <end position="1548"/>
    </location>
</feature>
<organism evidence="13">
    <name type="scientific">Solanum lycopersicum</name>
    <name type="common">Tomato</name>
    <name type="synonym">Lycopersicon esculentum</name>
    <dbReference type="NCBI Taxonomy" id="4081"/>
    <lineage>
        <taxon>Eukaryota</taxon>
        <taxon>Viridiplantae</taxon>
        <taxon>Streptophyta</taxon>
        <taxon>Embryophyta</taxon>
        <taxon>Tracheophyta</taxon>
        <taxon>Spermatophyta</taxon>
        <taxon>Magnoliopsida</taxon>
        <taxon>eudicotyledons</taxon>
        <taxon>Gunneridae</taxon>
        <taxon>Pentapetalae</taxon>
        <taxon>asterids</taxon>
        <taxon>lamiids</taxon>
        <taxon>Solanales</taxon>
        <taxon>Solanaceae</taxon>
        <taxon>Solanoideae</taxon>
        <taxon>Solaneae</taxon>
        <taxon>Solanum</taxon>
        <taxon>Solanum subgen. Lycopersicon</taxon>
    </lineage>
</organism>
<dbReference type="GO" id="GO:0005737">
    <property type="term" value="C:cytoplasm"/>
    <property type="evidence" value="ECO:0000318"/>
    <property type="project" value="GO_Central"/>
</dbReference>
<feature type="region of interest" description="Actin-binding" evidence="8">
    <location>
        <begin position="693"/>
        <end position="715"/>
    </location>
</feature>
<name>A0A3Q7IBG5_SOLLC</name>
<dbReference type="InterPro" id="IPR001609">
    <property type="entry name" value="Myosin_head_motor_dom-like"/>
</dbReference>
<feature type="compositionally biased region" description="Basic and acidic residues" evidence="10">
    <location>
        <begin position="19"/>
        <end position="32"/>
    </location>
</feature>
<keyword evidence="14" id="KW-1185">Reference proteome</keyword>
<dbReference type="InParanoid" id="A0A3Q7IBG5"/>
<evidence type="ECO:0000256" key="6">
    <source>
        <dbReference type="ARBA" id="ARBA00023175"/>
    </source>
</evidence>
<feature type="region of interest" description="Disordered" evidence="10">
    <location>
        <begin position="1000"/>
        <end position="1039"/>
    </location>
</feature>
<feature type="domain" description="Myosin N-terminal SH3-like" evidence="12">
    <location>
        <begin position="146"/>
        <end position="195"/>
    </location>
</feature>
<dbReference type="Gene3D" id="1.10.10.820">
    <property type="match status" value="1"/>
</dbReference>
<dbReference type="GO" id="GO:0030048">
    <property type="term" value="P:actin filament-based movement"/>
    <property type="evidence" value="ECO:0007669"/>
    <property type="project" value="UniProtKB-ARBA"/>
</dbReference>
<dbReference type="InterPro" id="IPR036961">
    <property type="entry name" value="Kinesin_motor_dom_sf"/>
</dbReference>
<dbReference type="Proteomes" id="UP000004994">
    <property type="component" value="Chromosome 10"/>
</dbReference>
<evidence type="ECO:0000256" key="8">
    <source>
        <dbReference type="PROSITE-ProRule" id="PRU00782"/>
    </source>
</evidence>
<dbReference type="PANTHER" id="PTHR13140">
    <property type="entry name" value="MYOSIN"/>
    <property type="match status" value="1"/>
</dbReference>
<dbReference type="InterPro" id="IPR057535">
    <property type="entry name" value="MYO1-3_N_SH3"/>
</dbReference>
<evidence type="ECO:0000256" key="1">
    <source>
        <dbReference type="ARBA" id="ARBA00022741"/>
    </source>
</evidence>
<keyword evidence="5 8" id="KW-0518">Myosin</keyword>
<dbReference type="InterPro" id="IPR004009">
    <property type="entry name" value="SH3_Myosin"/>
</dbReference>
<keyword evidence="1 8" id="KW-0547">Nucleotide-binding</keyword>
<feature type="compositionally biased region" description="Basic and acidic residues" evidence="10">
    <location>
        <begin position="905"/>
        <end position="922"/>
    </location>
</feature>
<keyword evidence="2 8" id="KW-0067">ATP-binding</keyword>
<evidence type="ECO:0000313" key="14">
    <source>
        <dbReference type="Proteomes" id="UP000004994"/>
    </source>
</evidence>
<dbReference type="GO" id="GO:0051015">
    <property type="term" value="F:actin filament binding"/>
    <property type="evidence" value="ECO:0000318"/>
    <property type="project" value="GO_Central"/>
</dbReference>
<feature type="compositionally biased region" description="Basic and acidic residues" evidence="10">
    <location>
        <begin position="60"/>
        <end position="71"/>
    </location>
</feature>
<comment type="similarity">
    <text evidence="8">Belongs to the TRAFAC class myosin-kinesin ATPase superfamily. Myosin family.</text>
</comment>
<evidence type="ECO:0008006" key="15">
    <source>
        <dbReference type="Google" id="ProtNLM"/>
    </source>
</evidence>
<evidence type="ECO:0000256" key="3">
    <source>
        <dbReference type="ARBA" id="ARBA00022860"/>
    </source>
</evidence>
<feature type="region of interest" description="Disordered" evidence="10">
    <location>
        <begin position="1221"/>
        <end position="1254"/>
    </location>
</feature>
<dbReference type="Pfam" id="PF00063">
    <property type="entry name" value="Myosin_head"/>
    <property type="match status" value="2"/>
</dbReference>
<feature type="domain" description="Myosin motor" evidence="11">
    <location>
        <begin position="199"/>
        <end position="813"/>
    </location>
</feature>
<evidence type="ECO:0000256" key="2">
    <source>
        <dbReference type="ARBA" id="ARBA00022840"/>
    </source>
</evidence>
<dbReference type="Pfam" id="PF25369">
    <property type="entry name" value="SH3_VIII-1_N"/>
    <property type="match status" value="1"/>
</dbReference>
<dbReference type="CDD" id="cd01383">
    <property type="entry name" value="MYSc_Myo8"/>
    <property type="match status" value="1"/>
</dbReference>
<evidence type="ECO:0000256" key="5">
    <source>
        <dbReference type="ARBA" id="ARBA00023123"/>
    </source>
</evidence>
<proteinExistence type="inferred from homology"/>
<dbReference type="GO" id="GO:0016459">
    <property type="term" value="C:myosin complex"/>
    <property type="evidence" value="ECO:0007669"/>
    <property type="project" value="UniProtKB-KW"/>
</dbReference>
<protein>
    <recommendedName>
        <fullName evidence="15">Myosin motor domain-containing protein</fullName>
    </recommendedName>
</protein>
<accession>A0A3Q7IBG5</accession>
<dbReference type="Gene3D" id="1.20.5.4820">
    <property type="match status" value="1"/>
</dbReference>
<dbReference type="InterPro" id="IPR027417">
    <property type="entry name" value="P-loop_NTPase"/>
</dbReference>
<dbReference type="Gene3D" id="1.20.120.720">
    <property type="entry name" value="Myosin VI head, motor domain, U50 subdomain"/>
    <property type="match status" value="1"/>
</dbReference>
<dbReference type="PANTHER" id="PTHR13140:SF769">
    <property type="entry name" value="MYOSIN-2-LIKE ISOFORM X1"/>
    <property type="match status" value="1"/>
</dbReference>
<reference evidence="13" key="1">
    <citation type="journal article" date="2012" name="Nature">
        <title>The tomato genome sequence provides insights into fleshy fruit evolution.</title>
        <authorList>
            <consortium name="Tomato Genome Consortium"/>
        </authorList>
    </citation>
    <scope>NUCLEOTIDE SEQUENCE [LARGE SCALE GENOMIC DNA]</scope>
    <source>
        <strain evidence="13">cv. Heinz 1706</strain>
    </source>
</reference>
<dbReference type="EnsemblPlants" id="Solyc10g006820.3.1">
    <property type="protein sequence ID" value="Solyc10g006820.3.1"/>
    <property type="gene ID" value="Solyc10g006820.3"/>
</dbReference>
<dbReference type="GO" id="GO:0016020">
    <property type="term" value="C:membrane"/>
    <property type="evidence" value="ECO:0000318"/>
    <property type="project" value="GO_Central"/>
</dbReference>
<dbReference type="FunFam" id="1.10.10.820:FF:000001">
    <property type="entry name" value="Myosin heavy chain"/>
    <property type="match status" value="1"/>
</dbReference>
<evidence type="ECO:0000256" key="10">
    <source>
        <dbReference type="SAM" id="MobiDB-lite"/>
    </source>
</evidence>
<keyword evidence="3" id="KW-0112">Calmodulin-binding</keyword>
<dbReference type="OMA" id="TAPHFIC"/>
<dbReference type="STRING" id="4081.A0A3Q7IBG5"/>
<dbReference type="InterPro" id="IPR000048">
    <property type="entry name" value="IQ_motif_EF-hand-BS"/>
</dbReference>